<accession>A0A816J3R6</accession>
<gene>
    <name evidence="1" type="ORF">DARMORV10_C09P51840.1</name>
</gene>
<organism evidence="1">
    <name type="scientific">Brassica napus</name>
    <name type="common">Rape</name>
    <dbReference type="NCBI Taxonomy" id="3708"/>
    <lineage>
        <taxon>Eukaryota</taxon>
        <taxon>Viridiplantae</taxon>
        <taxon>Streptophyta</taxon>
        <taxon>Embryophyta</taxon>
        <taxon>Tracheophyta</taxon>
        <taxon>Spermatophyta</taxon>
        <taxon>Magnoliopsida</taxon>
        <taxon>eudicotyledons</taxon>
        <taxon>Gunneridae</taxon>
        <taxon>Pentapetalae</taxon>
        <taxon>rosids</taxon>
        <taxon>malvids</taxon>
        <taxon>Brassicales</taxon>
        <taxon>Brassicaceae</taxon>
        <taxon>Brassiceae</taxon>
        <taxon>Brassica</taxon>
    </lineage>
</organism>
<dbReference type="AlphaFoldDB" id="A0A816J3R6"/>
<name>A0A816J3R6_BRANA</name>
<reference evidence="1" key="1">
    <citation type="submission" date="2021-01" db="EMBL/GenBank/DDBJ databases">
        <authorList>
            <consortium name="Genoscope - CEA"/>
            <person name="William W."/>
        </authorList>
    </citation>
    <scope>NUCLEOTIDE SEQUENCE</scope>
</reference>
<protein>
    <submittedName>
        <fullName evidence="1">(rape) hypothetical protein</fullName>
    </submittedName>
</protein>
<sequence length="65" mass="7762">MLHHGLYLFTLPTNELGSHSILFLERHVRWPTMLVFHFFLSRCIIYSLHCYQTSTSLMTHLQVEN</sequence>
<dbReference type="Proteomes" id="UP001295469">
    <property type="component" value="Chromosome C09"/>
</dbReference>
<dbReference type="EMBL" id="HG994373">
    <property type="protein sequence ID" value="CAF1770445.1"/>
    <property type="molecule type" value="Genomic_DNA"/>
</dbReference>
<proteinExistence type="predicted"/>
<evidence type="ECO:0000313" key="1">
    <source>
        <dbReference type="EMBL" id="CAF1770445.1"/>
    </source>
</evidence>